<feature type="domain" description="Zinc-ribbon" evidence="7">
    <location>
        <begin position="10"/>
        <end position="31"/>
    </location>
</feature>
<evidence type="ECO:0008006" key="10">
    <source>
        <dbReference type="Google" id="ProtNLM"/>
    </source>
</evidence>
<name>A0ABY6HUP5_9ARCH</name>
<evidence type="ECO:0000259" key="6">
    <source>
        <dbReference type="Pfam" id="PF05154"/>
    </source>
</evidence>
<accession>A0ABY6HUP5</accession>
<comment type="subcellular location">
    <subcellularLocation>
        <location evidence="1">Membrane</location>
        <topology evidence="1">Multi-pass membrane protein</topology>
    </subcellularLocation>
</comment>
<dbReference type="Pfam" id="PF05154">
    <property type="entry name" value="TM2"/>
    <property type="match status" value="1"/>
</dbReference>
<evidence type="ECO:0000256" key="2">
    <source>
        <dbReference type="ARBA" id="ARBA00022692"/>
    </source>
</evidence>
<dbReference type="Proteomes" id="UP001208689">
    <property type="component" value="Chromosome"/>
</dbReference>
<protein>
    <recommendedName>
        <fullName evidence="10">TM2 domain-containing protein</fullName>
    </recommendedName>
</protein>
<keyword evidence="2 5" id="KW-0812">Transmembrane</keyword>
<reference evidence="8" key="1">
    <citation type="submission" date="2022-09" db="EMBL/GenBank/DDBJ databases">
        <title>Actin cytoskeleton and complex cell architecture in an #Asgard archaeon.</title>
        <authorList>
            <person name="Ponce Toledo R.I."/>
            <person name="Schleper C."/>
            <person name="Rodrigues Oliveira T."/>
            <person name="Wollweber F."/>
            <person name="Xu J."/>
            <person name="Rittmann S."/>
            <person name="Klingl A."/>
            <person name="Pilhofer M."/>
        </authorList>
    </citation>
    <scope>NUCLEOTIDE SEQUENCE</scope>
    <source>
        <strain evidence="8">B-35</strain>
    </source>
</reference>
<organism evidence="8 9">
    <name type="scientific">Candidatus Lokiarchaeum ossiferum</name>
    <dbReference type="NCBI Taxonomy" id="2951803"/>
    <lineage>
        <taxon>Archaea</taxon>
        <taxon>Promethearchaeati</taxon>
        <taxon>Promethearchaeota</taxon>
        <taxon>Promethearchaeia</taxon>
        <taxon>Promethearchaeales</taxon>
        <taxon>Promethearchaeaceae</taxon>
        <taxon>Candidatus Lokiarchaeum</taxon>
    </lineage>
</organism>
<keyword evidence="4 5" id="KW-0472">Membrane</keyword>
<keyword evidence="3 5" id="KW-1133">Transmembrane helix</keyword>
<evidence type="ECO:0000256" key="3">
    <source>
        <dbReference type="ARBA" id="ARBA00022989"/>
    </source>
</evidence>
<dbReference type="InterPro" id="IPR007829">
    <property type="entry name" value="TM2"/>
</dbReference>
<evidence type="ECO:0000256" key="1">
    <source>
        <dbReference type="ARBA" id="ARBA00004141"/>
    </source>
</evidence>
<feature type="domain" description="TM2" evidence="6">
    <location>
        <begin position="74"/>
        <end position="124"/>
    </location>
</feature>
<dbReference type="EMBL" id="CP104013">
    <property type="protein sequence ID" value="UYP47073.1"/>
    <property type="molecule type" value="Genomic_DNA"/>
</dbReference>
<evidence type="ECO:0000313" key="9">
    <source>
        <dbReference type="Proteomes" id="UP001208689"/>
    </source>
</evidence>
<evidence type="ECO:0000256" key="5">
    <source>
        <dbReference type="SAM" id="Phobius"/>
    </source>
</evidence>
<evidence type="ECO:0000259" key="7">
    <source>
        <dbReference type="Pfam" id="PF13240"/>
    </source>
</evidence>
<dbReference type="Pfam" id="PF13240">
    <property type="entry name" value="Zn_Ribbon_1"/>
    <property type="match status" value="1"/>
</dbReference>
<dbReference type="InterPro" id="IPR026870">
    <property type="entry name" value="Zinc_ribbon_dom"/>
</dbReference>
<sequence length="145" mass="16102">MEVKKTMSKYCVNCGGENNPGAKFCALCGAEMSPTAPPTNQEPQYQQNTYSQPEYQQAQPVYANQSGQINDPNRKDRVAAAIFGIILGGIGVHKFYLGNIGMGILYLIFCWTGIPSLIGFIEGIIYLTENDEEFHQKHVLPILQR</sequence>
<feature type="transmembrane region" description="Helical" evidence="5">
    <location>
        <begin position="78"/>
        <end position="97"/>
    </location>
</feature>
<keyword evidence="9" id="KW-1185">Reference proteome</keyword>
<evidence type="ECO:0000256" key="4">
    <source>
        <dbReference type="ARBA" id="ARBA00023136"/>
    </source>
</evidence>
<evidence type="ECO:0000313" key="8">
    <source>
        <dbReference type="EMBL" id="UYP47073.1"/>
    </source>
</evidence>
<proteinExistence type="predicted"/>
<feature type="transmembrane region" description="Helical" evidence="5">
    <location>
        <begin position="103"/>
        <end position="127"/>
    </location>
</feature>
<gene>
    <name evidence="8" type="ORF">NEF87_003358</name>
</gene>